<evidence type="ECO:0000313" key="3">
    <source>
        <dbReference type="EMBL" id="GGP04644.1"/>
    </source>
</evidence>
<dbReference type="EMBL" id="BMNK01000003">
    <property type="protein sequence ID" value="GGP04644.1"/>
    <property type="molecule type" value="Genomic_DNA"/>
</dbReference>
<feature type="domain" description="DUF4143" evidence="2">
    <location>
        <begin position="205"/>
        <end position="364"/>
    </location>
</feature>
<reference evidence="3" key="2">
    <citation type="submission" date="2020-09" db="EMBL/GenBank/DDBJ databases">
        <authorList>
            <person name="Sun Q."/>
            <person name="Zhou Y."/>
        </authorList>
    </citation>
    <scope>NUCLEOTIDE SEQUENCE</scope>
    <source>
        <strain evidence="3">CGMCC 4.7430</strain>
    </source>
</reference>
<dbReference type="Pfam" id="PF13635">
    <property type="entry name" value="DUF4143"/>
    <property type="match status" value="1"/>
</dbReference>
<dbReference type="RefSeq" id="WP_189138303.1">
    <property type="nucleotide sequence ID" value="NZ_BMNK01000003.1"/>
</dbReference>
<proteinExistence type="predicted"/>
<dbReference type="Pfam" id="PF13173">
    <property type="entry name" value="AAA_14"/>
    <property type="match status" value="1"/>
</dbReference>
<protein>
    <recommendedName>
        <fullName evidence="5">ATP-binding protein</fullName>
    </recommendedName>
</protein>
<dbReference type="InterPro" id="IPR027417">
    <property type="entry name" value="P-loop_NTPase"/>
</dbReference>
<name>A0A918A295_9ACTN</name>
<evidence type="ECO:0000259" key="1">
    <source>
        <dbReference type="Pfam" id="PF13173"/>
    </source>
</evidence>
<dbReference type="PANTHER" id="PTHR43566:SF2">
    <property type="entry name" value="DUF4143 DOMAIN-CONTAINING PROTEIN"/>
    <property type="match status" value="1"/>
</dbReference>
<comment type="caution">
    <text evidence="3">The sequence shown here is derived from an EMBL/GenBank/DDBJ whole genome shotgun (WGS) entry which is preliminary data.</text>
</comment>
<feature type="domain" description="AAA" evidence="1">
    <location>
        <begin position="20"/>
        <end position="139"/>
    </location>
</feature>
<evidence type="ECO:0000313" key="4">
    <source>
        <dbReference type="Proteomes" id="UP000660745"/>
    </source>
</evidence>
<dbReference type="Proteomes" id="UP000660745">
    <property type="component" value="Unassembled WGS sequence"/>
</dbReference>
<dbReference type="AlphaFoldDB" id="A0A918A295"/>
<organism evidence="3 4">
    <name type="scientific">Nonomuraea glycinis</name>
    <dbReference type="NCBI Taxonomy" id="2047744"/>
    <lineage>
        <taxon>Bacteria</taxon>
        <taxon>Bacillati</taxon>
        <taxon>Actinomycetota</taxon>
        <taxon>Actinomycetes</taxon>
        <taxon>Streptosporangiales</taxon>
        <taxon>Streptosporangiaceae</taxon>
        <taxon>Nonomuraea</taxon>
    </lineage>
</organism>
<dbReference type="InterPro" id="IPR025420">
    <property type="entry name" value="DUF4143"/>
</dbReference>
<dbReference type="InterPro" id="IPR041682">
    <property type="entry name" value="AAA_14"/>
</dbReference>
<reference evidence="3" key="1">
    <citation type="journal article" date="2014" name="Int. J. Syst. Evol. Microbiol.">
        <title>Complete genome sequence of Corynebacterium casei LMG S-19264T (=DSM 44701T), isolated from a smear-ripened cheese.</title>
        <authorList>
            <consortium name="US DOE Joint Genome Institute (JGI-PGF)"/>
            <person name="Walter F."/>
            <person name="Albersmeier A."/>
            <person name="Kalinowski J."/>
            <person name="Ruckert C."/>
        </authorList>
    </citation>
    <scope>NUCLEOTIDE SEQUENCE</scope>
    <source>
        <strain evidence="3">CGMCC 4.7430</strain>
    </source>
</reference>
<dbReference type="SUPFAM" id="SSF52540">
    <property type="entry name" value="P-loop containing nucleoside triphosphate hydrolases"/>
    <property type="match status" value="1"/>
</dbReference>
<evidence type="ECO:0008006" key="5">
    <source>
        <dbReference type="Google" id="ProtNLM"/>
    </source>
</evidence>
<sequence>MADLVARRIAEHAVEFLDSFRVVIVNGPRQSGKTTLLQQLQACRGGTYLTLDDVTLRAAAHADPEVFVANDAKPMLIDEIQRGGDDLVLAIKAAVDRSSSRGQFVLAGSTRFLGTPSLSESLAGRAGVLEVWPFAQQELSGSSTSFLTRAFEEPESFRTTEQSEYGRSDYFQLIARGFYPELLTMRSELARGEWYSSYVQAIIDTDIREMAKIEEPSNLHSLLRLAAASTAQELNLVKTASDLGLHRTTVNRYLGLLETVFLVRSLPAWSRNPHHRAVRRPKVHVTDTGLAAHLLAVDAEGLGARVSPARGPLVETFIANELAKQATWSPFRLNLYHWRVSQGPEVDVVVERTNGRVVGIEAKATDAVDLKDFKGLIELRDSLGDQFVHGYVLHSGRRSLSFGDRLTALPISAMWDR</sequence>
<keyword evidence="4" id="KW-1185">Reference proteome</keyword>
<accession>A0A918A295</accession>
<dbReference type="PANTHER" id="PTHR43566">
    <property type="entry name" value="CONSERVED PROTEIN"/>
    <property type="match status" value="1"/>
</dbReference>
<evidence type="ECO:0000259" key="2">
    <source>
        <dbReference type="Pfam" id="PF13635"/>
    </source>
</evidence>
<gene>
    <name evidence="3" type="ORF">GCM10012278_20640</name>
</gene>